<organism evidence="4 5">
    <name type="scientific">Odoribacter laneus YIT 12061</name>
    <dbReference type="NCBI Taxonomy" id="742817"/>
    <lineage>
        <taxon>Bacteria</taxon>
        <taxon>Pseudomonadati</taxon>
        <taxon>Bacteroidota</taxon>
        <taxon>Bacteroidia</taxon>
        <taxon>Bacteroidales</taxon>
        <taxon>Odoribacteraceae</taxon>
        <taxon>Odoribacter</taxon>
    </lineage>
</organism>
<accession>H1DGS9</accession>
<dbReference type="PATRIC" id="fig|742817.3.peg.1555"/>
<feature type="chain" id="PRO_5003549182" description="DUF4890 domain-containing protein" evidence="3">
    <location>
        <begin position="25"/>
        <end position="135"/>
    </location>
</feature>
<evidence type="ECO:0000256" key="1">
    <source>
        <dbReference type="SAM" id="Coils"/>
    </source>
</evidence>
<feature type="region of interest" description="Disordered" evidence="2">
    <location>
        <begin position="112"/>
        <end position="135"/>
    </location>
</feature>
<evidence type="ECO:0000256" key="3">
    <source>
        <dbReference type="SAM" id="SignalP"/>
    </source>
</evidence>
<sequence length="135" mass="16434">MKKGILFVSVCLFLLACHSNTRQSASEERFPPEQRVNKMWEQLEKELELTAPQQEELKAWFKSAQEKRKRLLEGKKEDRKNRREIVRRNREEMREELKKILTEEQFLKYEKFEKESRMERGNPKKGSHRSPRFIP</sequence>
<dbReference type="HOGENOM" id="CLU_1883637_0_0_10"/>
<dbReference type="GeneID" id="98069038"/>
<protein>
    <recommendedName>
        <fullName evidence="6">DUF4890 domain-containing protein</fullName>
    </recommendedName>
</protein>
<dbReference type="EMBL" id="ADMC01000022">
    <property type="protein sequence ID" value="EHP47612.1"/>
    <property type="molecule type" value="Genomic_DNA"/>
</dbReference>
<dbReference type="RefSeq" id="WP_009136613.1">
    <property type="nucleotide sequence ID" value="NZ_JH594596.1"/>
</dbReference>
<reference evidence="4 5" key="1">
    <citation type="submission" date="2012-01" db="EMBL/GenBank/DDBJ databases">
        <title>The Genome Sequence of Odoribacter laneus YIT 12061.</title>
        <authorList>
            <consortium name="The Broad Institute Genome Sequencing Platform"/>
            <person name="Earl A."/>
            <person name="Ward D."/>
            <person name="Feldgarden M."/>
            <person name="Gevers D."/>
            <person name="Morotomi M."/>
            <person name="Young S.K."/>
            <person name="Zeng Q."/>
            <person name="Gargeya S."/>
            <person name="Fitzgerald M."/>
            <person name="Haas B."/>
            <person name="Abouelleil A."/>
            <person name="Alvarado L."/>
            <person name="Arachchi H.M."/>
            <person name="Berlin A."/>
            <person name="Chapman S.B."/>
            <person name="Gearin G."/>
            <person name="Goldberg J."/>
            <person name="Griggs A."/>
            <person name="Gujja S."/>
            <person name="Hansen M."/>
            <person name="Heiman D."/>
            <person name="Howarth C."/>
            <person name="Larimer J."/>
            <person name="Lui A."/>
            <person name="MacDonald P.J.P."/>
            <person name="McCowen C."/>
            <person name="Montmayeur A."/>
            <person name="Murphy C."/>
            <person name="Neiman D."/>
            <person name="Pearson M."/>
            <person name="Priest M."/>
            <person name="Roberts A."/>
            <person name="Saif S."/>
            <person name="Shea T."/>
            <person name="Sisk P."/>
            <person name="Stolte C."/>
            <person name="Sykes S."/>
            <person name="Wortman J."/>
            <person name="Nusbaum C."/>
            <person name="Birren B."/>
        </authorList>
    </citation>
    <scope>NUCLEOTIDE SEQUENCE [LARGE SCALE GENOMIC DNA]</scope>
    <source>
        <strain evidence="4 5">YIT 12061</strain>
    </source>
</reference>
<feature type="compositionally biased region" description="Basic residues" evidence="2">
    <location>
        <begin position="123"/>
        <end position="135"/>
    </location>
</feature>
<evidence type="ECO:0000313" key="5">
    <source>
        <dbReference type="Proteomes" id="UP000004892"/>
    </source>
</evidence>
<evidence type="ECO:0000313" key="4">
    <source>
        <dbReference type="EMBL" id="EHP47612.1"/>
    </source>
</evidence>
<dbReference type="PROSITE" id="PS51257">
    <property type="entry name" value="PROKAR_LIPOPROTEIN"/>
    <property type="match status" value="1"/>
</dbReference>
<comment type="caution">
    <text evidence="4">The sequence shown here is derived from an EMBL/GenBank/DDBJ whole genome shotgun (WGS) entry which is preliminary data.</text>
</comment>
<dbReference type="Proteomes" id="UP000004892">
    <property type="component" value="Unassembled WGS sequence"/>
</dbReference>
<dbReference type="AlphaFoldDB" id="H1DGS9"/>
<evidence type="ECO:0008006" key="6">
    <source>
        <dbReference type="Google" id="ProtNLM"/>
    </source>
</evidence>
<evidence type="ECO:0000256" key="2">
    <source>
        <dbReference type="SAM" id="MobiDB-lite"/>
    </source>
</evidence>
<keyword evidence="1" id="KW-0175">Coiled coil</keyword>
<keyword evidence="5" id="KW-1185">Reference proteome</keyword>
<feature type="compositionally biased region" description="Basic and acidic residues" evidence="2">
    <location>
        <begin position="112"/>
        <end position="122"/>
    </location>
</feature>
<name>H1DGS9_9BACT</name>
<feature type="signal peptide" evidence="3">
    <location>
        <begin position="1"/>
        <end position="24"/>
    </location>
</feature>
<keyword evidence="3" id="KW-0732">Signal</keyword>
<feature type="coiled-coil region" evidence="1">
    <location>
        <begin position="76"/>
        <end position="110"/>
    </location>
</feature>
<gene>
    <name evidence="4" type="ORF">HMPREF9449_01465</name>
</gene>
<proteinExistence type="predicted"/>